<dbReference type="Gene3D" id="2.60.40.1120">
    <property type="entry name" value="Carboxypeptidase-like, regulatory domain"/>
    <property type="match status" value="1"/>
</dbReference>
<evidence type="ECO:0000313" key="6">
    <source>
        <dbReference type="Proteomes" id="UP001236663"/>
    </source>
</evidence>
<proteinExistence type="predicted"/>
<dbReference type="Pfam" id="PF14905">
    <property type="entry name" value="OMP_b-brl_3"/>
    <property type="match status" value="1"/>
</dbReference>
<comment type="subcellular location">
    <subcellularLocation>
        <location evidence="1">Cell outer membrane</location>
    </subcellularLocation>
</comment>
<dbReference type="Pfam" id="PF13715">
    <property type="entry name" value="CarbopepD_reg_2"/>
    <property type="match status" value="1"/>
</dbReference>
<sequence>MKFYSNLLKVPFIAVLFCLLASSVFSQGMIQGKVLDSQAKGLSYASVLLRNEPDSSLINGAISDDSGNYVFTDIPKGQYFVEVTILGYAKSYSPVFPFLGTEKNELAAILLKEEDQNLDEVTVTATRPLFELEQGKMVVNVANSVSAAGLSVIDVLDRSPGVSVNRQSNTLSVLGKNGVVILMNGQRFRMPLEAAYQMLAGLNSSDVEKIEIITVPPANYDADGDAGFINIVMKKDNDRIGTNGSLTVGQGYGSGYNGNMSFNLNHQGPKFSWFGLLSTTYVDQVQEWEQFRGNNNGFEDIGIDTNTDRFSTRKSINYQAGFDYKWGSNTIFSGLVSGYTNRWDMTAPNVTKSKYSISPDTLFRMTTVEVNKWSHIMGNINLQHTFQNGQVISTNVDYLTYKNSNPSGYTIMNYDESNDLIGSEEFRIAKDTPIELWVADLNHSMKIGESVAVESGLRATFSEFTNTVLFEEKPGSDWLIDPKFTNDGFLEEDILAAFSTAKIEFDEKTTLNAGLRYENTKTNLTTISGEKIVDRHYGDFFPTAFLSRKINADNLVQLSYGRRITRPTFNEMAPFVFFSDPFTFFAGNENILPTYTNTLKTDYSYKSMIFSAQYSMDKNVIAAFQPTLDEETNTVFLKTENVDQSQTVSMMLAFPLQVASWWEMQNNFTFNYQKVNSLLNGETYEVDQTGLQVVLTNTFPLPKKYTVELMGYYASPTISGYYKRLSRAFVNLGIQKDFGKSSVLRVSCNDIFETTQLRWKSFGGADLEISGRLKFEKRVFMATYTYTFGNSKIKGTRDRKVGSQEEQKRVTN</sequence>
<keyword evidence="2" id="KW-0472">Membrane</keyword>
<evidence type="ECO:0000259" key="4">
    <source>
        <dbReference type="Pfam" id="PF14905"/>
    </source>
</evidence>
<dbReference type="InterPro" id="IPR037066">
    <property type="entry name" value="Plug_dom_sf"/>
</dbReference>
<dbReference type="InterPro" id="IPR036942">
    <property type="entry name" value="Beta-barrel_TonB_sf"/>
</dbReference>
<dbReference type="SUPFAM" id="SSF56935">
    <property type="entry name" value="Porins"/>
    <property type="match status" value="1"/>
</dbReference>
<evidence type="ECO:0000256" key="2">
    <source>
        <dbReference type="ARBA" id="ARBA00023136"/>
    </source>
</evidence>
<accession>A0ABT8C5D3</accession>
<dbReference type="PANTHER" id="PTHR40980:SF4">
    <property type="entry name" value="TONB-DEPENDENT RECEPTOR-LIKE BETA-BARREL DOMAIN-CONTAINING PROTEIN"/>
    <property type="match status" value="1"/>
</dbReference>
<gene>
    <name evidence="5" type="ORF">QWZ15_04110</name>
</gene>
<keyword evidence="5" id="KW-0675">Receptor</keyword>
<dbReference type="RefSeq" id="WP_163383897.1">
    <property type="nucleotide sequence ID" value="NZ_JAUFQS010000004.1"/>
</dbReference>
<comment type="caution">
    <text evidence="5">The sequence shown here is derived from an EMBL/GenBank/DDBJ whole genome shotgun (WGS) entry which is preliminary data.</text>
</comment>
<reference evidence="6" key="1">
    <citation type="journal article" date="2019" name="Int. J. Syst. Evol. Microbiol.">
        <title>The Global Catalogue of Microorganisms (GCM) 10K type strain sequencing project: providing services to taxonomists for standard genome sequencing and annotation.</title>
        <authorList>
            <consortium name="The Broad Institute Genomics Platform"/>
            <consortium name="The Broad Institute Genome Sequencing Center for Infectious Disease"/>
            <person name="Wu L."/>
            <person name="Ma J."/>
        </authorList>
    </citation>
    <scope>NUCLEOTIDE SEQUENCE [LARGE SCALE GENOMIC DNA]</scope>
    <source>
        <strain evidence="6">CECT 7706</strain>
    </source>
</reference>
<name>A0ABT8C5D3_9BACT</name>
<dbReference type="SUPFAM" id="SSF49464">
    <property type="entry name" value="Carboxypeptidase regulatory domain-like"/>
    <property type="match status" value="1"/>
</dbReference>
<dbReference type="InterPro" id="IPR008969">
    <property type="entry name" value="CarboxyPept-like_regulatory"/>
</dbReference>
<dbReference type="InterPro" id="IPR041700">
    <property type="entry name" value="OMP_b-brl_3"/>
</dbReference>
<keyword evidence="6" id="KW-1185">Reference proteome</keyword>
<keyword evidence="3" id="KW-0998">Cell outer membrane</keyword>
<dbReference type="EMBL" id="JAUFQS010000004">
    <property type="protein sequence ID" value="MDN3687003.1"/>
    <property type="molecule type" value="Genomic_DNA"/>
</dbReference>
<evidence type="ECO:0000256" key="3">
    <source>
        <dbReference type="ARBA" id="ARBA00023237"/>
    </source>
</evidence>
<evidence type="ECO:0000313" key="5">
    <source>
        <dbReference type="EMBL" id="MDN3687003.1"/>
    </source>
</evidence>
<evidence type="ECO:0000256" key="1">
    <source>
        <dbReference type="ARBA" id="ARBA00004442"/>
    </source>
</evidence>
<dbReference type="Gene3D" id="2.40.170.20">
    <property type="entry name" value="TonB-dependent receptor, beta-barrel domain"/>
    <property type="match status" value="1"/>
</dbReference>
<protein>
    <submittedName>
        <fullName evidence="5">TonB-dependent receptor</fullName>
    </submittedName>
</protein>
<dbReference type="PANTHER" id="PTHR40980">
    <property type="entry name" value="PLUG DOMAIN-CONTAINING PROTEIN"/>
    <property type="match status" value="1"/>
</dbReference>
<dbReference type="Gene3D" id="2.170.130.10">
    <property type="entry name" value="TonB-dependent receptor, plug domain"/>
    <property type="match status" value="1"/>
</dbReference>
<organism evidence="5 6">
    <name type="scientific">Cyclobacterium jeungdonense</name>
    <dbReference type="NCBI Taxonomy" id="708087"/>
    <lineage>
        <taxon>Bacteria</taxon>
        <taxon>Pseudomonadati</taxon>
        <taxon>Bacteroidota</taxon>
        <taxon>Cytophagia</taxon>
        <taxon>Cytophagales</taxon>
        <taxon>Cyclobacteriaceae</taxon>
        <taxon>Cyclobacterium</taxon>
    </lineage>
</organism>
<feature type="domain" description="Outer membrane protein beta-barrel" evidence="4">
    <location>
        <begin position="384"/>
        <end position="786"/>
    </location>
</feature>
<dbReference type="Proteomes" id="UP001236663">
    <property type="component" value="Unassembled WGS sequence"/>
</dbReference>